<name>A0ACD4CYT2_9HYPH</name>
<dbReference type="EMBL" id="CP104972">
    <property type="protein sequence ID" value="UXN58751.1"/>
    <property type="molecule type" value="Genomic_DNA"/>
</dbReference>
<keyword evidence="1" id="KW-0378">Hydrolase</keyword>
<dbReference type="Proteomes" id="UP001061991">
    <property type="component" value="Plasmid p_unnamed1"/>
</dbReference>
<proteinExistence type="predicted"/>
<evidence type="ECO:0000313" key="2">
    <source>
        <dbReference type="Proteomes" id="UP001061991"/>
    </source>
</evidence>
<reference evidence="1" key="1">
    <citation type="submission" date="2022-09" db="EMBL/GenBank/DDBJ databases">
        <title>Interaction between co-microsymbionts with complementary sets of symbiotic genes in legume-rhizobium systems.</title>
        <authorList>
            <person name="Safronova V."/>
            <person name="Sazanova A."/>
            <person name="Afonin A."/>
            <person name="Chirak E."/>
        </authorList>
    </citation>
    <scope>NUCLEOTIDE SEQUENCE</scope>
    <source>
        <strain evidence="1">A18/3m</strain>
    </source>
</reference>
<geneLocation type="plasmid" evidence="1 2">
    <name>p_unnamed1</name>
</geneLocation>
<organism evidence="1 2">
    <name type="scientific">Phyllobacterium zundukense</name>
    <dbReference type="NCBI Taxonomy" id="1867719"/>
    <lineage>
        <taxon>Bacteria</taxon>
        <taxon>Pseudomonadati</taxon>
        <taxon>Pseudomonadota</taxon>
        <taxon>Alphaproteobacteria</taxon>
        <taxon>Hyphomicrobiales</taxon>
        <taxon>Phyllobacteriaceae</taxon>
        <taxon>Phyllobacterium</taxon>
    </lineage>
</organism>
<keyword evidence="2" id="KW-1185">Reference proteome</keyword>
<accession>A0ACD4CYT2</accession>
<gene>
    <name evidence="1" type="ORF">N8E88_12365</name>
</gene>
<sequence length="439" mass="47490">MTDKSRPPPIPSDADIQATLRWRVDLCRLCPGYAVGITERGDRRLVVHGYRDGAATAELDRDALFVIGSVTKLFTALLLADMVQRGEVSLSDPVSDFLPAGVRVPAYDGRPITLADLASHTSGLPRRPSNLPSHDPANRYAGYSAELLYDFLSSYVLPGPIGEQVVYSNVGFGLLGHALELRAGMDYETLLRTRICTPLGLADTAISLPPGRAERLAAGHDESLDPVPDWDTGVLAAAGALRSSVPDLLTFLEALDSEASPLAAAVRILNAPRSAADADAGGLGMALARSEGYTLIEHGGLTSGYHSHVAYVPEWKRGVVVLANAFVAPVADLGLHLLDARCALHWQRPEVGVDSSILDRLVGGYRMQPTLVLTVTREADRLYVQATGKPRQRIFPTTEMHYFCKTIPAEIIFEADAEGQVKRLILHQSGLYRIAERMK</sequence>
<protein>
    <submittedName>
        <fullName evidence="1">Serine hydrolase</fullName>
    </submittedName>
</protein>
<keyword evidence="1" id="KW-0614">Plasmid</keyword>
<evidence type="ECO:0000313" key="1">
    <source>
        <dbReference type="EMBL" id="UXN58751.1"/>
    </source>
</evidence>